<dbReference type="eggNOG" id="ENOG5033BTW">
    <property type="taxonomic scope" value="Bacteria"/>
</dbReference>
<accession>G1WHL3</accession>
<evidence type="ECO:0000313" key="2">
    <source>
        <dbReference type="Proteomes" id="UP000004830"/>
    </source>
</evidence>
<organism evidence="1 2">
    <name type="scientific">Collinsella tanakaei YIT 12063</name>
    <dbReference type="NCBI Taxonomy" id="742742"/>
    <lineage>
        <taxon>Bacteria</taxon>
        <taxon>Bacillati</taxon>
        <taxon>Actinomycetota</taxon>
        <taxon>Coriobacteriia</taxon>
        <taxon>Coriobacteriales</taxon>
        <taxon>Coriobacteriaceae</taxon>
        <taxon>Collinsella</taxon>
    </lineage>
</organism>
<dbReference type="AlphaFoldDB" id="G1WHL3"/>
<protein>
    <submittedName>
        <fullName evidence="1">Uncharacterized protein</fullName>
    </submittedName>
</protein>
<dbReference type="HOGENOM" id="CLU_181362_1_0_11"/>
<evidence type="ECO:0000313" key="1">
    <source>
        <dbReference type="EMBL" id="EGX67061.1"/>
    </source>
</evidence>
<sequence>MKVKYLGETSFLELTHDKIYKVLSVEKDWYRIVDDTDEDYLYPPEEFEIVEPNDGTTPVTS</sequence>
<dbReference type="GeneID" id="62758520"/>
<dbReference type="RefSeq" id="WP_009140798.1">
    <property type="nucleotide sequence ID" value="NZ_JH126468.1"/>
</dbReference>
<dbReference type="EMBL" id="ADLS01000009">
    <property type="protein sequence ID" value="EGX67061.1"/>
    <property type="molecule type" value="Genomic_DNA"/>
</dbReference>
<dbReference type="OrthoDB" id="5569763at2"/>
<keyword evidence="2" id="KW-1185">Reference proteome</keyword>
<gene>
    <name evidence="1" type="ORF">HMPREF9452_00763</name>
</gene>
<comment type="caution">
    <text evidence="1">The sequence shown here is derived from an EMBL/GenBank/DDBJ whole genome shotgun (WGS) entry which is preliminary data.</text>
</comment>
<dbReference type="PATRIC" id="fig|742742.3.peg.738"/>
<name>G1WHL3_9ACTN</name>
<proteinExistence type="predicted"/>
<reference evidence="1 2" key="1">
    <citation type="submission" date="2011-06" db="EMBL/GenBank/DDBJ databases">
        <title>The Genome Sequence of Collinsella tanakaei YIT 12063.</title>
        <authorList>
            <consortium name="The Broad Institute Genome Sequencing Platform"/>
            <person name="Earl A."/>
            <person name="Ward D."/>
            <person name="Feldgarden M."/>
            <person name="Gevers D."/>
            <person name="Morotomi M."/>
            <person name="Young S.K."/>
            <person name="Zeng Q."/>
            <person name="Gargeya S."/>
            <person name="Fitzgerald M."/>
            <person name="Haas B."/>
            <person name="Abouelleil A."/>
            <person name="Alvarado L."/>
            <person name="Arachchi H.M."/>
            <person name="Berlin A."/>
            <person name="Brown A."/>
            <person name="Chapman S.B."/>
            <person name="Chen Z."/>
            <person name="Dunbar C."/>
            <person name="Freedman E."/>
            <person name="Gearin G."/>
            <person name="Gellesch M."/>
            <person name="Goldberg J."/>
            <person name="Griggs A."/>
            <person name="Gujja S."/>
            <person name="Heiman D."/>
            <person name="Howarth C."/>
            <person name="Larson L."/>
            <person name="Lui A."/>
            <person name="MacDonald P.J.P."/>
            <person name="Mehta T."/>
            <person name="Montmayeur A."/>
            <person name="Murphy C."/>
            <person name="Neiman D."/>
            <person name="Pearson M."/>
            <person name="Priest M."/>
            <person name="Roberts A."/>
            <person name="Saif S."/>
            <person name="Shea T."/>
            <person name="Shenoy N."/>
            <person name="Sisk P."/>
            <person name="Stolte C."/>
            <person name="Sykes S."/>
            <person name="Wortman J."/>
            <person name="Nusbaum C."/>
            <person name="Birren B."/>
        </authorList>
    </citation>
    <scope>NUCLEOTIDE SEQUENCE [LARGE SCALE GENOMIC DNA]</scope>
    <source>
        <strain evidence="1 2">YIT 12063</strain>
    </source>
</reference>
<dbReference type="Proteomes" id="UP000004830">
    <property type="component" value="Unassembled WGS sequence"/>
</dbReference>